<gene>
    <name evidence="1" type="ORF">SAMN04488094_102565</name>
</gene>
<dbReference type="STRING" id="441112.SAMN04488094_102565"/>
<reference evidence="1 2" key="1">
    <citation type="submission" date="2016-10" db="EMBL/GenBank/DDBJ databases">
        <authorList>
            <person name="de Groot N.N."/>
        </authorList>
    </citation>
    <scope>NUCLEOTIDE SEQUENCE [LARGE SCALE GENOMIC DNA]</scope>
    <source>
        <strain evidence="1 2">DSM 19548</strain>
    </source>
</reference>
<dbReference type="EMBL" id="FOLG01000002">
    <property type="protein sequence ID" value="SFC10713.1"/>
    <property type="molecule type" value="Genomic_DNA"/>
</dbReference>
<accession>A0A1I1GN34</accession>
<sequence>MKYRDIPKSMSQAARIESVQRRHRQLDLQIAEEQSCAFVDSTRIAQLKREKLRLKDELARRQGVLRTLSRLSAAS</sequence>
<name>A0A1I1GN34_9RHOB</name>
<dbReference type="InterPro" id="IPR038444">
    <property type="entry name" value="DUF465_sf"/>
</dbReference>
<keyword evidence="2" id="KW-1185">Reference proteome</keyword>
<dbReference type="RefSeq" id="WP_177208268.1">
    <property type="nucleotide sequence ID" value="NZ_FOLG01000002.1"/>
</dbReference>
<dbReference type="AlphaFoldDB" id="A0A1I1GN34"/>
<protein>
    <recommendedName>
        <fullName evidence="3">DUF465 domain-containing protein</fullName>
    </recommendedName>
</protein>
<dbReference type="Gene3D" id="6.10.280.50">
    <property type="match status" value="1"/>
</dbReference>
<proteinExistence type="predicted"/>
<evidence type="ECO:0008006" key="3">
    <source>
        <dbReference type="Google" id="ProtNLM"/>
    </source>
</evidence>
<dbReference type="InterPro" id="IPR007420">
    <property type="entry name" value="DUF465"/>
</dbReference>
<dbReference type="Pfam" id="PF04325">
    <property type="entry name" value="DUF465"/>
    <property type="match status" value="1"/>
</dbReference>
<evidence type="ECO:0000313" key="2">
    <source>
        <dbReference type="Proteomes" id="UP000198728"/>
    </source>
</evidence>
<evidence type="ECO:0000313" key="1">
    <source>
        <dbReference type="EMBL" id="SFC10713.1"/>
    </source>
</evidence>
<organism evidence="1 2">
    <name type="scientific">Tropicimonas isoalkanivorans</name>
    <dbReference type="NCBI Taxonomy" id="441112"/>
    <lineage>
        <taxon>Bacteria</taxon>
        <taxon>Pseudomonadati</taxon>
        <taxon>Pseudomonadota</taxon>
        <taxon>Alphaproteobacteria</taxon>
        <taxon>Rhodobacterales</taxon>
        <taxon>Roseobacteraceae</taxon>
        <taxon>Tropicimonas</taxon>
    </lineage>
</organism>
<dbReference type="Proteomes" id="UP000198728">
    <property type="component" value="Unassembled WGS sequence"/>
</dbReference>